<accession>A0A4R6SJQ9</accession>
<name>A0A4R6SJQ9_9FIRM</name>
<gene>
    <name evidence="1" type="ORF">C7957_102139</name>
</gene>
<sequence length="412" mass="47538">MGNLKTVQISEWTKLKAEELKRKYNIFQLSSPDLDVINKIEDKIIIRQLSNGIEIESNSYVGVVKLKDFQIIISPKISNLNLAKMIAIAYNLKSIEIQDKFSQLAVTDASISDIISLIFLKEAEKVYYEGLRKRYQEKEEAIASCRGKINFNKLAKNSSSSVTLPCRYQELTVDIEENQIILAALKLLLSNTNNRKLKKKLNILFSKIKDEVSLKPLSKELLSKALNNSDRLNNNYKNLFKLVELLLSKEDFNLLGGQNRDFPGFLLDMNLLFERFLEKYFKKKLAPDIKVKAQNSLENKFKSANLSYNLIPDYQFFEAGKLVKIADAKYKNYQLKKVSPADLYQLTAYALANKEKIDKIYLFYPSSRMESKTFSLNNLAREIEVEIIVQGLKIEKLLDEMETKNFNLNIFN</sequence>
<protein>
    <submittedName>
        <fullName evidence="1">5-methylcytosine-specific restriction enzyme subunit McrC</fullName>
    </submittedName>
</protein>
<comment type="caution">
    <text evidence="1">The sequence shown here is derived from an EMBL/GenBank/DDBJ whole genome shotgun (WGS) entry which is preliminary data.</text>
</comment>
<dbReference type="InterPro" id="IPR019292">
    <property type="entry name" value="McrC"/>
</dbReference>
<organism evidence="1 2">
    <name type="scientific">Halanaerobium saccharolyticum</name>
    <dbReference type="NCBI Taxonomy" id="43595"/>
    <lineage>
        <taxon>Bacteria</taxon>
        <taxon>Bacillati</taxon>
        <taxon>Bacillota</taxon>
        <taxon>Clostridia</taxon>
        <taxon>Halanaerobiales</taxon>
        <taxon>Halanaerobiaceae</taxon>
        <taxon>Halanaerobium</taxon>
    </lineage>
</organism>
<reference evidence="1 2" key="1">
    <citation type="submission" date="2019-03" db="EMBL/GenBank/DDBJ databases">
        <title>Subsurface microbial communities from deep shales in Ohio and West Virginia, USA.</title>
        <authorList>
            <person name="Wrighton K."/>
        </authorList>
    </citation>
    <scope>NUCLEOTIDE SEQUENCE [LARGE SCALE GENOMIC DNA]</scope>
    <source>
        <strain evidence="1 2">MSL 7</strain>
    </source>
</reference>
<dbReference type="AlphaFoldDB" id="A0A4R6SJQ9"/>
<evidence type="ECO:0000313" key="1">
    <source>
        <dbReference type="EMBL" id="TDQ04044.1"/>
    </source>
</evidence>
<dbReference type="EMBL" id="SNXX01000002">
    <property type="protein sequence ID" value="TDQ04044.1"/>
    <property type="molecule type" value="Genomic_DNA"/>
</dbReference>
<evidence type="ECO:0000313" key="2">
    <source>
        <dbReference type="Proteomes" id="UP000295176"/>
    </source>
</evidence>
<dbReference type="PANTHER" id="PTHR38733">
    <property type="entry name" value="PROTEIN MCRC"/>
    <property type="match status" value="1"/>
</dbReference>
<dbReference type="Pfam" id="PF10117">
    <property type="entry name" value="McrBC"/>
    <property type="match status" value="1"/>
</dbReference>
<dbReference type="PANTHER" id="PTHR38733:SF1">
    <property type="entry name" value="TYPE IV METHYL-DIRECTED RESTRICTION ENZYME ECOKMCRBC"/>
    <property type="match status" value="1"/>
</dbReference>
<proteinExistence type="predicted"/>
<dbReference type="Proteomes" id="UP000295176">
    <property type="component" value="Unassembled WGS sequence"/>
</dbReference>